<dbReference type="GeneID" id="113467054"/>
<dbReference type="KEGG" id="dci:113467054"/>
<dbReference type="RefSeq" id="XP_026678780.1">
    <property type="nucleotide sequence ID" value="XM_026822979.1"/>
</dbReference>
<feature type="domain" description="Reverse transcriptase" evidence="1">
    <location>
        <begin position="3"/>
        <end position="154"/>
    </location>
</feature>
<protein>
    <submittedName>
        <fullName evidence="3">Uncharacterized protein LOC113467054</fullName>
    </submittedName>
</protein>
<evidence type="ECO:0000313" key="3">
    <source>
        <dbReference type="RefSeq" id="XP_026678780.1"/>
    </source>
</evidence>
<dbReference type="AlphaFoldDB" id="A0A3Q0IWM1"/>
<dbReference type="Pfam" id="PF00078">
    <property type="entry name" value="RVT_1"/>
    <property type="match status" value="1"/>
</dbReference>
<reference evidence="3" key="1">
    <citation type="submission" date="2025-08" db="UniProtKB">
        <authorList>
            <consortium name="RefSeq"/>
        </authorList>
    </citation>
    <scope>IDENTIFICATION</scope>
</reference>
<sequence>MLISKLLALGVSGYLLKWIHSFLSGCVQIVKVGSASSEPISVSSGCIQGGHMSGLLFLLFINDIADIIPSDVGYWLFADDLKFAVRVRGGEDVALVQEVLSRLYHWCSSNFMELNIKKCSIMTYHRKKSPLLAAYNINGEVLPRREQVSDLGVTFEKDLRFVTHIQNVRAKASRMLGFITRNTKDFSNVSTLRTLYFAYVRSVLEYCSVVWSPQYQVHIKSLESIQHKFLRLIAFKSNTRIENHDYAEIESANNIMALETRRQINDLVFLYKLINNKHFCPDLLSQINIKVPTRETRNKVLFGLKKYKTNIDNNAPLQRSQRYWNMASDGGVDIFSDSVLNIIRLVESHILPFH</sequence>
<dbReference type="Proteomes" id="UP000079169">
    <property type="component" value="Unplaced"/>
</dbReference>
<organism evidence="2 3">
    <name type="scientific">Diaphorina citri</name>
    <name type="common">Asian citrus psyllid</name>
    <dbReference type="NCBI Taxonomy" id="121845"/>
    <lineage>
        <taxon>Eukaryota</taxon>
        <taxon>Metazoa</taxon>
        <taxon>Ecdysozoa</taxon>
        <taxon>Arthropoda</taxon>
        <taxon>Hexapoda</taxon>
        <taxon>Insecta</taxon>
        <taxon>Pterygota</taxon>
        <taxon>Neoptera</taxon>
        <taxon>Paraneoptera</taxon>
        <taxon>Hemiptera</taxon>
        <taxon>Sternorrhyncha</taxon>
        <taxon>Psylloidea</taxon>
        <taxon>Psyllidae</taxon>
        <taxon>Diaphorininae</taxon>
        <taxon>Diaphorina</taxon>
    </lineage>
</organism>
<keyword evidence="2" id="KW-1185">Reference proteome</keyword>
<dbReference type="PANTHER" id="PTHR33332">
    <property type="entry name" value="REVERSE TRANSCRIPTASE DOMAIN-CONTAINING PROTEIN"/>
    <property type="match status" value="1"/>
</dbReference>
<dbReference type="STRING" id="121845.A0A3Q0IWM1"/>
<dbReference type="PaxDb" id="121845-A0A3Q0IWM1"/>
<dbReference type="InterPro" id="IPR000477">
    <property type="entry name" value="RT_dom"/>
</dbReference>
<evidence type="ECO:0000313" key="2">
    <source>
        <dbReference type="Proteomes" id="UP000079169"/>
    </source>
</evidence>
<gene>
    <name evidence="3" type="primary">LOC113467054</name>
</gene>
<name>A0A3Q0IWM1_DIACI</name>
<evidence type="ECO:0000259" key="1">
    <source>
        <dbReference type="Pfam" id="PF00078"/>
    </source>
</evidence>
<proteinExistence type="predicted"/>
<accession>A0A3Q0IWM1</accession>